<reference evidence="3" key="1">
    <citation type="submission" date="2016-10" db="EMBL/GenBank/DDBJ databases">
        <authorList>
            <person name="Benchimol M."/>
            <person name="Almeida L.G."/>
            <person name="Vasconcelos A.T."/>
            <person name="Perreira-Neves A."/>
            <person name="Rosa I.A."/>
            <person name="Tasca T."/>
            <person name="Bogo M.R."/>
            <person name="de Souza W."/>
        </authorList>
    </citation>
    <scope>NUCLEOTIDE SEQUENCE [LARGE SCALE GENOMIC DNA]</scope>
    <source>
        <strain evidence="3">K</strain>
    </source>
</reference>
<accession>A0A1J4K6A0</accession>
<keyword evidence="4" id="KW-1185">Reference proteome</keyword>
<dbReference type="RefSeq" id="XP_068358350.1">
    <property type="nucleotide sequence ID" value="XM_068505370.1"/>
</dbReference>
<feature type="region of interest" description="Disordered" evidence="2">
    <location>
        <begin position="411"/>
        <end position="439"/>
    </location>
</feature>
<evidence type="ECO:0000256" key="2">
    <source>
        <dbReference type="SAM" id="MobiDB-lite"/>
    </source>
</evidence>
<gene>
    <name evidence="3" type="ORF">TRFO_27161</name>
</gene>
<dbReference type="OrthoDB" id="10612755at2759"/>
<dbReference type="VEuPathDB" id="TrichDB:TRFO_27161"/>
<feature type="coiled-coil region" evidence="1">
    <location>
        <begin position="192"/>
        <end position="276"/>
    </location>
</feature>
<feature type="compositionally biased region" description="Acidic residues" evidence="2">
    <location>
        <begin position="411"/>
        <end position="421"/>
    </location>
</feature>
<sequence length="463" mass="53264">MKLHSKYYKFIKNINALLANDEFELYIPREMNDTHNKNIVNRIFVNKKHVKMETGVFAETAPPPQSLINATDDYFENRQILAFQDQLLSTIDAVQPRIQSLENTIRSAEKSFSASSGEAESFLNTTLSELQTDMPELHETSIKLSRKIQNLSLKAQTATTIAAPKQLRPIHEEFFAFKDEFDQSLKNIATLTKNLNNKIDKHNVLIKKFQENSNSVKRLDQKIDRIMNHNKENAKLIEELKINMASETSKSRSPIVDKFEQSLTDAENLVSELEILVDKGLANSNETIVKLQSDKFDIQSSFENLTNEIDSIIQDRINGLHSKINRLTEKSDNVYNTLNSNLTIGLDKVTSDVSLSPIMTILDKIEEKHEAEELDILMEKIDRLKQGIRNHTYDVPDDSDSESTEIEVIEISDSDDYSDDNNDNKKDTNEEEDDDDPCKTCYKMVNGKKIRYYCFPRDWTYET</sequence>
<evidence type="ECO:0000256" key="1">
    <source>
        <dbReference type="SAM" id="Coils"/>
    </source>
</evidence>
<protein>
    <submittedName>
        <fullName evidence="3">Uncharacterized protein</fullName>
    </submittedName>
</protein>
<dbReference type="AlphaFoldDB" id="A0A1J4K6A0"/>
<evidence type="ECO:0000313" key="4">
    <source>
        <dbReference type="Proteomes" id="UP000179807"/>
    </source>
</evidence>
<dbReference type="EMBL" id="MLAK01000766">
    <property type="protein sequence ID" value="OHT05214.1"/>
    <property type="molecule type" value="Genomic_DNA"/>
</dbReference>
<name>A0A1J4K6A0_9EUKA</name>
<organism evidence="3 4">
    <name type="scientific">Tritrichomonas foetus</name>
    <dbReference type="NCBI Taxonomy" id="1144522"/>
    <lineage>
        <taxon>Eukaryota</taxon>
        <taxon>Metamonada</taxon>
        <taxon>Parabasalia</taxon>
        <taxon>Tritrichomonadida</taxon>
        <taxon>Tritrichomonadidae</taxon>
        <taxon>Tritrichomonas</taxon>
    </lineage>
</organism>
<comment type="caution">
    <text evidence="3">The sequence shown here is derived from an EMBL/GenBank/DDBJ whole genome shotgun (WGS) entry which is preliminary data.</text>
</comment>
<dbReference type="GeneID" id="94840074"/>
<keyword evidence="1" id="KW-0175">Coiled coil</keyword>
<proteinExistence type="predicted"/>
<dbReference type="Proteomes" id="UP000179807">
    <property type="component" value="Unassembled WGS sequence"/>
</dbReference>
<evidence type="ECO:0000313" key="3">
    <source>
        <dbReference type="EMBL" id="OHT05214.1"/>
    </source>
</evidence>